<dbReference type="Proteomes" id="UP000484381">
    <property type="component" value="Unassembled WGS sequence"/>
</dbReference>
<name>A0A7X1TFZ6_9BURK</name>
<dbReference type="RefSeq" id="WP_152758715.1">
    <property type="nucleotide sequence ID" value="NZ_WHNP01000010.1"/>
</dbReference>
<organism evidence="1 2">
    <name type="scientific">Paraburkholderia franconis</name>
    <dbReference type="NCBI Taxonomy" id="2654983"/>
    <lineage>
        <taxon>Bacteria</taxon>
        <taxon>Pseudomonadati</taxon>
        <taxon>Pseudomonadota</taxon>
        <taxon>Betaproteobacteria</taxon>
        <taxon>Burkholderiales</taxon>
        <taxon>Burkholderiaceae</taxon>
        <taxon>Paraburkholderia</taxon>
    </lineage>
</organism>
<gene>
    <name evidence="1" type="ORF">GCT13_13495</name>
</gene>
<keyword evidence="2" id="KW-1185">Reference proteome</keyword>
<proteinExistence type="predicted"/>
<protein>
    <submittedName>
        <fullName evidence="1">Uncharacterized protein</fullName>
    </submittedName>
</protein>
<dbReference type="EMBL" id="WHNP01000010">
    <property type="protein sequence ID" value="MPW17925.1"/>
    <property type="molecule type" value="Genomic_DNA"/>
</dbReference>
<accession>A0A7X1TFZ6</accession>
<dbReference type="AlphaFoldDB" id="A0A7X1TFZ6"/>
<reference evidence="1 2" key="1">
    <citation type="submission" date="2019-10" db="EMBL/GenBank/DDBJ databases">
        <title>Paraburkholderia sp. isolated from nodules of Mimosa pudica from Brazilian Atlantic Forest soils.</title>
        <authorList>
            <person name="Paulitsch F."/>
            <person name="Hungria M."/>
            <person name="Dall'Agnol R."/>
        </authorList>
    </citation>
    <scope>NUCLEOTIDE SEQUENCE [LARGE SCALE GENOMIC DNA]</scope>
    <source>
        <strain evidence="1 2">CNPSo 3157</strain>
    </source>
</reference>
<comment type="caution">
    <text evidence="1">The sequence shown here is derived from an EMBL/GenBank/DDBJ whole genome shotgun (WGS) entry which is preliminary data.</text>
</comment>
<evidence type="ECO:0000313" key="1">
    <source>
        <dbReference type="EMBL" id="MPW17925.1"/>
    </source>
</evidence>
<evidence type="ECO:0000313" key="2">
    <source>
        <dbReference type="Proteomes" id="UP000484381"/>
    </source>
</evidence>
<sequence length="88" mass="9795">MRFVTEFVALDDLAGPVDPADRVSRHAEDLRRLGRAYAFSLRDVHVIPQCFPVVSITRCAASVMLDLMNVLHGDGDSHVDLPKLQCTF</sequence>